<gene>
    <name evidence="1" type="ORF">SLEP1_g47703</name>
</gene>
<keyword evidence="2" id="KW-1185">Reference proteome</keyword>
<name>A0AAV5LS81_9ROSI</name>
<reference evidence="1 2" key="1">
    <citation type="journal article" date="2021" name="Commun. Biol.">
        <title>The genome of Shorea leprosula (Dipterocarpaceae) highlights the ecological relevance of drought in aseasonal tropical rainforests.</title>
        <authorList>
            <person name="Ng K.K.S."/>
            <person name="Kobayashi M.J."/>
            <person name="Fawcett J.A."/>
            <person name="Hatakeyama M."/>
            <person name="Paape T."/>
            <person name="Ng C.H."/>
            <person name="Ang C.C."/>
            <person name="Tnah L.H."/>
            <person name="Lee C.T."/>
            <person name="Nishiyama T."/>
            <person name="Sese J."/>
            <person name="O'Brien M.J."/>
            <person name="Copetti D."/>
            <person name="Mohd Noor M.I."/>
            <person name="Ong R.C."/>
            <person name="Putra M."/>
            <person name="Sireger I.Z."/>
            <person name="Indrioko S."/>
            <person name="Kosugi Y."/>
            <person name="Izuno A."/>
            <person name="Isagi Y."/>
            <person name="Lee S.L."/>
            <person name="Shimizu K.K."/>
        </authorList>
    </citation>
    <scope>NUCLEOTIDE SEQUENCE [LARGE SCALE GENOMIC DNA]</scope>
    <source>
        <strain evidence="1">214</strain>
    </source>
</reference>
<dbReference type="Proteomes" id="UP001054252">
    <property type="component" value="Unassembled WGS sequence"/>
</dbReference>
<proteinExistence type="predicted"/>
<dbReference type="AlphaFoldDB" id="A0AAV5LS81"/>
<evidence type="ECO:0000313" key="2">
    <source>
        <dbReference type="Proteomes" id="UP001054252"/>
    </source>
</evidence>
<evidence type="ECO:0000313" key="1">
    <source>
        <dbReference type="EMBL" id="GKV40020.1"/>
    </source>
</evidence>
<comment type="caution">
    <text evidence="1">The sequence shown here is derived from an EMBL/GenBank/DDBJ whole genome shotgun (WGS) entry which is preliminary data.</text>
</comment>
<dbReference type="EMBL" id="BPVZ01000138">
    <property type="protein sequence ID" value="GKV40020.1"/>
    <property type="molecule type" value="Genomic_DNA"/>
</dbReference>
<organism evidence="1 2">
    <name type="scientific">Rubroshorea leprosula</name>
    <dbReference type="NCBI Taxonomy" id="152421"/>
    <lineage>
        <taxon>Eukaryota</taxon>
        <taxon>Viridiplantae</taxon>
        <taxon>Streptophyta</taxon>
        <taxon>Embryophyta</taxon>
        <taxon>Tracheophyta</taxon>
        <taxon>Spermatophyta</taxon>
        <taxon>Magnoliopsida</taxon>
        <taxon>eudicotyledons</taxon>
        <taxon>Gunneridae</taxon>
        <taxon>Pentapetalae</taxon>
        <taxon>rosids</taxon>
        <taxon>malvids</taxon>
        <taxon>Malvales</taxon>
        <taxon>Dipterocarpaceae</taxon>
        <taxon>Rubroshorea</taxon>
    </lineage>
</organism>
<protein>
    <submittedName>
        <fullName evidence="1">Uncharacterized protein</fullName>
    </submittedName>
</protein>
<accession>A0AAV5LS81</accession>
<sequence>MAGNGCGGLVGAEEGNNNGVTISTLITFDAIAAEEVQNMQ</sequence>